<gene>
    <name evidence="1" type="ORF">GWK47_047281</name>
</gene>
<comment type="caution">
    <text evidence="1">The sequence shown here is derived from an EMBL/GenBank/DDBJ whole genome shotgun (WGS) entry which is preliminary data.</text>
</comment>
<organism evidence="1 2">
    <name type="scientific">Chionoecetes opilio</name>
    <name type="common">Atlantic snow crab</name>
    <name type="synonym">Cancer opilio</name>
    <dbReference type="NCBI Taxonomy" id="41210"/>
    <lineage>
        <taxon>Eukaryota</taxon>
        <taxon>Metazoa</taxon>
        <taxon>Ecdysozoa</taxon>
        <taxon>Arthropoda</taxon>
        <taxon>Crustacea</taxon>
        <taxon>Multicrustacea</taxon>
        <taxon>Malacostraca</taxon>
        <taxon>Eumalacostraca</taxon>
        <taxon>Eucarida</taxon>
        <taxon>Decapoda</taxon>
        <taxon>Pleocyemata</taxon>
        <taxon>Brachyura</taxon>
        <taxon>Eubrachyura</taxon>
        <taxon>Majoidea</taxon>
        <taxon>Majidae</taxon>
        <taxon>Chionoecetes</taxon>
    </lineage>
</organism>
<dbReference type="EMBL" id="JACEEZ010011927">
    <property type="protein sequence ID" value="KAG0721028.1"/>
    <property type="molecule type" value="Genomic_DNA"/>
</dbReference>
<accession>A0A8J4Y3V3</accession>
<evidence type="ECO:0000313" key="1">
    <source>
        <dbReference type="EMBL" id="KAG0721028.1"/>
    </source>
</evidence>
<keyword evidence="2" id="KW-1185">Reference proteome</keyword>
<reference evidence="1" key="1">
    <citation type="submission" date="2020-07" db="EMBL/GenBank/DDBJ databases">
        <title>The High-quality genome of the commercially important snow crab, Chionoecetes opilio.</title>
        <authorList>
            <person name="Jeong J.-H."/>
            <person name="Ryu S."/>
        </authorList>
    </citation>
    <scope>NUCLEOTIDE SEQUENCE</scope>
    <source>
        <strain evidence="1">MADBK_172401_WGS</strain>
        <tissue evidence="1">Digestive gland</tissue>
    </source>
</reference>
<protein>
    <submittedName>
        <fullName evidence="1">Uncharacterized protein</fullName>
    </submittedName>
</protein>
<name>A0A8J4Y3V3_CHIOP</name>
<evidence type="ECO:0000313" key="2">
    <source>
        <dbReference type="Proteomes" id="UP000770661"/>
    </source>
</evidence>
<dbReference type="Proteomes" id="UP000770661">
    <property type="component" value="Unassembled WGS sequence"/>
</dbReference>
<dbReference type="OrthoDB" id="6627613at2759"/>
<dbReference type="AlphaFoldDB" id="A0A8J4Y3V3"/>
<sequence>MADVQRLLNQEKRVITEPRQETLGNIEESCAARLAGNQDQHRALSRRTRTLLGRDKDRYVRSLAEDVEGHLNANDLRPAYRALKKLRSKFLSRSVNANFGYMGMWHATLKPILPIGLNLYETIRRGGGQGVDHKARGWGKLMLPVESCLIWERSLYGDSCKVTPGSAVVGSARRRSARRMPLMID</sequence>
<proteinExistence type="predicted"/>